<accession>A0A9P7JL47</accession>
<dbReference type="RefSeq" id="XP_041284321.1">
    <property type="nucleotide sequence ID" value="XM_041428593.1"/>
</dbReference>
<sequence length="127" mass="14144">MTDVLGVLVIARNGDRTEYYQDPKTYESSYTESTALGAAESHQLGTFLRSTYMSPGSPSYIAKLKTSYYNDAGNYTDISELRLTIKSRDLKILVALESLHANRLYKAGSVVWACLAKNNRKRTGHSP</sequence>
<proteinExistence type="predicted"/>
<reference evidence="1" key="1">
    <citation type="journal article" date="2020" name="New Phytol.">
        <title>Comparative genomics reveals dynamic genome evolution in host specialist ectomycorrhizal fungi.</title>
        <authorList>
            <person name="Lofgren L.A."/>
            <person name="Nguyen N.H."/>
            <person name="Vilgalys R."/>
            <person name="Ruytinx J."/>
            <person name="Liao H.L."/>
            <person name="Branco S."/>
            <person name="Kuo A."/>
            <person name="LaButti K."/>
            <person name="Lipzen A."/>
            <person name="Andreopoulos W."/>
            <person name="Pangilinan J."/>
            <person name="Riley R."/>
            <person name="Hundley H."/>
            <person name="Na H."/>
            <person name="Barry K."/>
            <person name="Grigoriev I.V."/>
            <person name="Stajich J.E."/>
            <person name="Kennedy P.G."/>
        </authorList>
    </citation>
    <scope>NUCLEOTIDE SEQUENCE</scope>
    <source>
        <strain evidence="1">FC423</strain>
    </source>
</reference>
<dbReference type="EMBL" id="JABBWM010000319">
    <property type="protein sequence ID" value="KAG2082727.1"/>
    <property type="molecule type" value="Genomic_DNA"/>
</dbReference>
<name>A0A9P7JL47_9AGAM</name>
<dbReference type="SUPFAM" id="SSF53254">
    <property type="entry name" value="Phosphoglycerate mutase-like"/>
    <property type="match status" value="1"/>
</dbReference>
<protein>
    <recommendedName>
        <fullName evidence="3">Acid phosphatase</fullName>
    </recommendedName>
</protein>
<dbReference type="InterPro" id="IPR029033">
    <property type="entry name" value="His_PPase_superfam"/>
</dbReference>
<dbReference type="GeneID" id="64690852"/>
<organism evidence="1 2">
    <name type="scientific">Suillus discolor</name>
    <dbReference type="NCBI Taxonomy" id="1912936"/>
    <lineage>
        <taxon>Eukaryota</taxon>
        <taxon>Fungi</taxon>
        <taxon>Dikarya</taxon>
        <taxon>Basidiomycota</taxon>
        <taxon>Agaricomycotina</taxon>
        <taxon>Agaricomycetes</taxon>
        <taxon>Agaricomycetidae</taxon>
        <taxon>Boletales</taxon>
        <taxon>Suillineae</taxon>
        <taxon>Suillaceae</taxon>
        <taxon>Suillus</taxon>
    </lineage>
</organism>
<dbReference type="Proteomes" id="UP000823399">
    <property type="component" value="Unassembled WGS sequence"/>
</dbReference>
<evidence type="ECO:0008006" key="3">
    <source>
        <dbReference type="Google" id="ProtNLM"/>
    </source>
</evidence>
<dbReference type="Gene3D" id="3.40.50.1240">
    <property type="entry name" value="Phosphoglycerate mutase-like"/>
    <property type="match status" value="1"/>
</dbReference>
<comment type="caution">
    <text evidence="1">The sequence shown here is derived from an EMBL/GenBank/DDBJ whole genome shotgun (WGS) entry which is preliminary data.</text>
</comment>
<evidence type="ECO:0000313" key="1">
    <source>
        <dbReference type="EMBL" id="KAG2082727.1"/>
    </source>
</evidence>
<dbReference type="OrthoDB" id="2687576at2759"/>
<gene>
    <name evidence="1" type="ORF">F5147DRAFT_208596</name>
</gene>
<dbReference type="AlphaFoldDB" id="A0A9P7JL47"/>
<keyword evidence="2" id="KW-1185">Reference proteome</keyword>
<evidence type="ECO:0000313" key="2">
    <source>
        <dbReference type="Proteomes" id="UP000823399"/>
    </source>
</evidence>